<evidence type="ECO:0000313" key="3">
    <source>
        <dbReference type="Proteomes" id="UP000194546"/>
    </source>
</evidence>
<dbReference type="Proteomes" id="UP000194546">
    <property type="component" value="Unassembled WGS sequence"/>
</dbReference>
<comment type="caution">
    <text evidence="2">The sequence shown here is derived from an EMBL/GenBank/DDBJ whole genome shotgun (WGS) entry which is preliminary data.</text>
</comment>
<accession>A0A242N8Z1</accession>
<dbReference type="Pfam" id="PF09557">
    <property type="entry name" value="DUF2382"/>
    <property type="match status" value="1"/>
</dbReference>
<protein>
    <recommendedName>
        <fullName evidence="1">DUF2382 domain-containing protein</fullName>
    </recommendedName>
</protein>
<dbReference type="RefSeq" id="WP_086380544.1">
    <property type="nucleotide sequence ID" value="NZ_NBTY01000016.1"/>
</dbReference>
<dbReference type="AlphaFoldDB" id="A0A242N8Z1"/>
<gene>
    <name evidence="2" type="ORF">PAMC26510_03895</name>
</gene>
<dbReference type="EMBL" id="NBTY01000016">
    <property type="protein sequence ID" value="OTP80111.1"/>
    <property type="molecule type" value="Genomic_DNA"/>
</dbReference>
<reference evidence="2 3" key="1">
    <citation type="submission" date="2017-03" db="EMBL/GenBank/DDBJ databases">
        <title>Genome analysis of strain PAMC 26510.</title>
        <authorList>
            <person name="Oh H.-M."/>
            <person name="Yang J.-A."/>
        </authorList>
    </citation>
    <scope>NUCLEOTIDE SEQUENCE [LARGE SCALE GENOMIC DNA]</scope>
    <source>
        <strain evidence="2 3">PAMC 26510</strain>
    </source>
</reference>
<organism evidence="2 3">
    <name type="scientific">Caballeronia sordidicola</name>
    <name type="common">Burkholderia sordidicola</name>
    <dbReference type="NCBI Taxonomy" id="196367"/>
    <lineage>
        <taxon>Bacteria</taxon>
        <taxon>Pseudomonadati</taxon>
        <taxon>Pseudomonadota</taxon>
        <taxon>Betaproteobacteria</taxon>
        <taxon>Burkholderiales</taxon>
        <taxon>Burkholderiaceae</taxon>
        <taxon>Caballeronia</taxon>
    </lineage>
</organism>
<evidence type="ECO:0000259" key="1">
    <source>
        <dbReference type="Pfam" id="PF09557"/>
    </source>
</evidence>
<proteinExistence type="predicted"/>
<evidence type="ECO:0000313" key="2">
    <source>
        <dbReference type="EMBL" id="OTP80111.1"/>
    </source>
</evidence>
<dbReference type="InterPro" id="IPR019060">
    <property type="entry name" value="DUF2382"/>
</dbReference>
<feature type="domain" description="DUF2382" evidence="1">
    <location>
        <begin position="22"/>
        <end position="128"/>
    </location>
</feature>
<sequence length="152" mass="17451">MDLQRDDIGFNSDKGRPQTLGVIEERMSVQVTQYETGCVRVRTVARTDVHDVPVTTRAKSVMIERIRLNQPATVELPSRQEGDTLVVPVFEYVAVTEMKLFLKEEIRITTVVTEATDTHRVELQHHDVIVERRIGIDGHWEADVPPEIYRTE</sequence>
<name>A0A242N8Z1_CABSO</name>